<dbReference type="InterPro" id="IPR002939">
    <property type="entry name" value="DnaJ_C"/>
</dbReference>
<dbReference type="InterPro" id="IPR008971">
    <property type="entry name" value="HSP40/DnaJ_pept-bd"/>
</dbReference>
<dbReference type="Gene3D" id="1.10.287.110">
    <property type="entry name" value="DnaJ domain"/>
    <property type="match status" value="1"/>
</dbReference>
<dbReference type="GO" id="GO:0051082">
    <property type="term" value="F:unfolded protein binding"/>
    <property type="evidence" value="ECO:0007669"/>
    <property type="project" value="InterPro"/>
</dbReference>
<evidence type="ECO:0000256" key="1">
    <source>
        <dbReference type="ARBA" id="ARBA00023186"/>
    </source>
</evidence>
<dbReference type="GO" id="GO:0005829">
    <property type="term" value="C:cytosol"/>
    <property type="evidence" value="ECO:0007669"/>
    <property type="project" value="TreeGrafter"/>
</dbReference>
<comment type="caution">
    <text evidence="3">The sequence shown here is derived from an EMBL/GenBank/DDBJ whole genome shotgun (WGS) entry which is preliminary data.</text>
</comment>
<evidence type="ECO:0000313" key="3">
    <source>
        <dbReference type="EMBL" id="KAK0174754.1"/>
    </source>
</evidence>
<proteinExistence type="predicted"/>
<dbReference type="Gene3D" id="2.60.260.20">
    <property type="entry name" value="Urease metallochaperone UreE, N-terminal domain"/>
    <property type="match status" value="2"/>
</dbReference>
<dbReference type="SMART" id="SM00271">
    <property type="entry name" value="DnaJ"/>
    <property type="match status" value="1"/>
</dbReference>
<dbReference type="Proteomes" id="UP001168972">
    <property type="component" value="Unassembled WGS sequence"/>
</dbReference>
<keyword evidence="1" id="KW-0143">Chaperone</keyword>
<organism evidence="3 4">
    <name type="scientific">Microctonus hyperodae</name>
    <name type="common">Parasitoid wasp</name>
    <dbReference type="NCBI Taxonomy" id="165561"/>
    <lineage>
        <taxon>Eukaryota</taxon>
        <taxon>Metazoa</taxon>
        <taxon>Ecdysozoa</taxon>
        <taxon>Arthropoda</taxon>
        <taxon>Hexapoda</taxon>
        <taxon>Insecta</taxon>
        <taxon>Pterygota</taxon>
        <taxon>Neoptera</taxon>
        <taxon>Endopterygota</taxon>
        <taxon>Hymenoptera</taxon>
        <taxon>Apocrita</taxon>
        <taxon>Ichneumonoidea</taxon>
        <taxon>Braconidae</taxon>
        <taxon>Euphorinae</taxon>
        <taxon>Microctonus</taxon>
    </lineage>
</organism>
<dbReference type="EMBL" id="JAQQBR010000006">
    <property type="protein sequence ID" value="KAK0174754.1"/>
    <property type="molecule type" value="Genomic_DNA"/>
</dbReference>
<gene>
    <name evidence="3" type="ORF">PV327_010488</name>
</gene>
<dbReference type="AlphaFoldDB" id="A0AA39FSY7"/>
<dbReference type="CDD" id="cd10747">
    <property type="entry name" value="DnaJ_C"/>
    <property type="match status" value="1"/>
</dbReference>
<sequence length="334" mass="37990">MSNDSCNFDIDYYGVLQLKKNCNDLDIKKARLAIHYNSARQKNENIQGFFCLIAEAYEVLSDPFKRAIYDQYGEAGLKRGVSGPNGHISPYVFHGDPLWTFREFFGTLNPYGDLLNILEDSEVMRSIVEGHSSKRKEKPLIKSLGLTLTEIFFGALKKLKIEKFMFVDDEKINTILKEKILHVPIKPGLPTATEIVFTEEGDQGPNRIPADIIFVTEDLPHETFKRQGDNLELTVDIFLSDALVGTTVTVNTLDDRIIRIPITSIITPDYRKCIVNEGLPLVKTPNERGDLIINFNVKFPIYLSMASKYSIKKALDKHQNDNFNGELLRRNIDD</sequence>
<dbReference type="FunFam" id="2.60.260.20:FF:000006">
    <property type="entry name" value="DnaJ subfamily B member 13"/>
    <property type="match status" value="1"/>
</dbReference>
<dbReference type="CDD" id="cd06257">
    <property type="entry name" value="DnaJ"/>
    <property type="match status" value="1"/>
</dbReference>
<dbReference type="PROSITE" id="PS00636">
    <property type="entry name" value="DNAJ_1"/>
    <property type="match status" value="1"/>
</dbReference>
<dbReference type="PRINTS" id="PR00625">
    <property type="entry name" value="JDOMAIN"/>
</dbReference>
<dbReference type="PROSITE" id="PS50076">
    <property type="entry name" value="DNAJ_2"/>
    <property type="match status" value="1"/>
</dbReference>
<name>A0AA39FSY7_MICHY</name>
<protein>
    <recommendedName>
        <fullName evidence="2">J domain-containing protein</fullName>
    </recommendedName>
</protein>
<dbReference type="PANTHER" id="PTHR24078:SF519">
    <property type="entry name" value="DNAJ HOMOLOG SUBFAMILY B MEMBER 13"/>
    <property type="match status" value="1"/>
</dbReference>
<evidence type="ECO:0000259" key="2">
    <source>
        <dbReference type="PROSITE" id="PS50076"/>
    </source>
</evidence>
<dbReference type="InterPro" id="IPR001623">
    <property type="entry name" value="DnaJ_domain"/>
</dbReference>
<reference evidence="3" key="2">
    <citation type="submission" date="2023-03" db="EMBL/GenBank/DDBJ databases">
        <authorList>
            <person name="Inwood S.N."/>
            <person name="Skelly J.G."/>
            <person name="Guhlin J."/>
            <person name="Harrop T.W.R."/>
            <person name="Goldson S.G."/>
            <person name="Dearden P.K."/>
        </authorList>
    </citation>
    <scope>NUCLEOTIDE SEQUENCE</scope>
    <source>
        <strain evidence="3">Lincoln</strain>
        <tissue evidence="3">Whole body</tissue>
    </source>
</reference>
<dbReference type="SUPFAM" id="SSF46565">
    <property type="entry name" value="Chaperone J-domain"/>
    <property type="match status" value="1"/>
</dbReference>
<dbReference type="InterPro" id="IPR051339">
    <property type="entry name" value="DnaJ_subfamily_B"/>
</dbReference>
<dbReference type="PANTHER" id="PTHR24078">
    <property type="entry name" value="DNAJ HOMOLOG SUBFAMILY C MEMBER"/>
    <property type="match status" value="1"/>
</dbReference>
<dbReference type="Pfam" id="PF01556">
    <property type="entry name" value="DnaJ_C"/>
    <property type="match status" value="1"/>
</dbReference>
<dbReference type="SUPFAM" id="SSF49493">
    <property type="entry name" value="HSP40/DnaJ peptide-binding domain"/>
    <property type="match status" value="2"/>
</dbReference>
<dbReference type="GO" id="GO:0051087">
    <property type="term" value="F:protein-folding chaperone binding"/>
    <property type="evidence" value="ECO:0007669"/>
    <property type="project" value="TreeGrafter"/>
</dbReference>
<reference evidence="3" key="1">
    <citation type="journal article" date="2023" name="bioRxiv">
        <title>Scaffold-level genome assemblies of two parasitoid biocontrol wasps reveal the parthenogenesis mechanism and an associated novel virus.</title>
        <authorList>
            <person name="Inwood S."/>
            <person name="Skelly J."/>
            <person name="Guhlin J."/>
            <person name="Harrop T."/>
            <person name="Goldson S."/>
            <person name="Dearden P."/>
        </authorList>
    </citation>
    <scope>NUCLEOTIDE SEQUENCE</scope>
    <source>
        <strain evidence="3">Lincoln</strain>
        <tissue evidence="3">Whole body</tissue>
    </source>
</reference>
<keyword evidence="4" id="KW-1185">Reference proteome</keyword>
<feature type="domain" description="J" evidence="2">
    <location>
        <begin position="11"/>
        <end position="73"/>
    </location>
</feature>
<accession>A0AA39FSY7</accession>
<dbReference type="InterPro" id="IPR018253">
    <property type="entry name" value="DnaJ_domain_CS"/>
</dbReference>
<evidence type="ECO:0000313" key="4">
    <source>
        <dbReference type="Proteomes" id="UP001168972"/>
    </source>
</evidence>
<dbReference type="InterPro" id="IPR036869">
    <property type="entry name" value="J_dom_sf"/>
</dbReference>
<dbReference type="Pfam" id="PF00226">
    <property type="entry name" value="DnaJ"/>
    <property type="match status" value="1"/>
</dbReference>
<dbReference type="GO" id="GO:0006457">
    <property type="term" value="P:protein folding"/>
    <property type="evidence" value="ECO:0007669"/>
    <property type="project" value="InterPro"/>
</dbReference>